<dbReference type="SUPFAM" id="SSF50729">
    <property type="entry name" value="PH domain-like"/>
    <property type="match status" value="1"/>
</dbReference>
<dbReference type="Proteomes" id="UP000711488">
    <property type="component" value="Unassembled WGS sequence"/>
</dbReference>
<dbReference type="GO" id="GO:0005802">
    <property type="term" value="C:trans-Golgi network"/>
    <property type="evidence" value="ECO:0007669"/>
    <property type="project" value="TreeGrafter"/>
</dbReference>
<dbReference type="EMBL" id="JQDR03001120">
    <property type="protein sequence ID" value="KAA0203670.1"/>
    <property type="molecule type" value="Genomic_DNA"/>
</dbReference>
<dbReference type="AlphaFoldDB" id="A0A6A0HD02"/>
<dbReference type="Pfam" id="PF00169">
    <property type="entry name" value="PH"/>
    <property type="match status" value="1"/>
</dbReference>
<dbReference type="GO" id="GO:0001881">
    <property type="term" value="P:receptor recycling"/>
    <property type="evidence" value="ECO:0007669"/>
    <property type="project" value="TreeGrafter"/>
</dbReference>
<reference evidence="2" key="1">
    <citation type="submission" date="2014-08" db="EMBL/GenBank/DDBJ databases">
        <authorList>
            <person name="Murali S."/>
            <person name="Richards S."/>
            <person name="Bandaranaike D."/>
            <person name="Bellair M."/>
            <person name="Blankenburg K."/>
            <person name="Chao H."/>
            <person name="Dinh H."/>
            <person name="Doddapaneni H."/>
            <person name="Dugan-Rocha S."/>
            <person name="Elkadiri S."/>
            <person name="Gnanaolivu R."/>
            <person name="Hughes D."/>
            <person name="Lee S."/>
            <person name="Li M."/>
            <person name="Ming W."/>
            <person name="Munidasa M."/>
            <person name="Muniz J."/>
            <person name="Nguyen L."/>
            <person name="Osuji N."/>
            <person name="Pu L.-L."/>
            <person name="Puazo M."/>
            <person name="Skinner E."/>
            <person name="Qu C."/>
            <person name="Quiroz J."/>
            <person name="Raj R."/>
            <person name="Weissenberger G."/>
            <person name="Xin Y."/>
            <person name="Zou X."/>
            <person name="Han Y."/>
            <person name="Worley K."/>
            <person name="Muzny D."/>
            <person name="Gibbs R."/>
        </authorList>
    </citation>
    <scope>NUCLEOTIDE SEQUENCE</scope>
    <source>
        <strain evidence="2">HAZT.00-mixed</strain>
        <tissue evidence="2">Whole organism</tissue>
    </source>
</reference>
<dbReference type="OrthoDB" id="10261837at2759"/>
<reference evidence="2" key="2">
    <citation type="journal article" date="2018" name="Environ. Sci. Technol.">
        <title>The Toxicogenome of Hyalella azteca: A Model for Sediment Ecotoxicology and Evolutionary Toxicology.</title>
        <authorList>
            <person name="Poynton H.C."/>
            <person name="Hasenbein S."/>
            <person name="Benoit J.B."/>
            <person name="Sepulveda M.S."/>
            <person name="Poelchau M.F."/>
            <person name="Hughes D.S.T."/>
            <person name="Murali S.C."/>
            <person name="Chen S."/>
            <person name="Glastad K.M."/>
            <person name="Goodisman M.A.D."/>
            <person name="Werren J.H."/>
            <person name="Vineis J.H."/>
            <person name="Bowen J.L."/>
            <person name="Friedrich M."/>
            <person name="Jones J."/>
            <person name="Robertson H.M."/>
            <person name="Feyereisen R."/>
            <person name="Mechler-Hickson A."/>
            <person name="Mathers N."/>
            <person name="Lee C.E."/>
            <person name="Colbourne J.K."/>
            <person name="Biales A."/>
            <person name="Johnston J.S."/>
            <person name="Wellborn G.A."/>
            <person name="Rosendale A.J."/>
            <person name="Cridge A.G."/>
            <person name="Munoz-Torres M.C."/>
            <person name="Bain P.A."/>
            <person name="Manny A.R."/>
            <person name="Major K.M."/>
            <person name="Lambert F.N."/>
            <person name="Vulpe C.D."/>
            <person name="Tuck P."/>
            <person name="Blalock B.J."/>
            <person name="Lin Y.Y."/>
            <person name="Smith M.E."/>
            <person name="Ochoa-Acuna H."/>
            <person name="Chen M.M."/>
            <person name="Childers C.P."/>
            <person name="Qu J."/>
            <person name="Dugan S."/>
            <person name="Lee S.L."/>
            <person name="Chao H."/>
            <person name="Dinh H."/>
            <person name="Han Y."/>
            <person name="Doddapaneni H."/>
            <person name="Worley K.C."/>
            <person name="Muzny D.M."/>
            <person name="Gibbs R.A."/>
            <person name="Richards S."/>
        </authorList>
    </citation>
    <scope>NUCLEOTIDE SEQUENCE</scope>
    <source>
        <strain evidence="2">HAZT.00-mixed</strain>
        <tissue evidence="2">Whole organism</tissue>
    </source>
</reference>
<dbReference type="GO" id="GO:0005769">
    <property type="term" value="C:early endosome"/>
    <property type="evidence" value="ECO:0007669"/>
    <property type="project" value="TreeGrafter"/>
</dbReference>
<evidence type="ECO:0000259" key="1">
    <source>
        <dbReference type="PROSITE" id="PS50003"/>
    </source>
</evidence>
<dbReference type="PROSITE" id="PS50003">
    <property type="entry name" value="PH_DOMAIN"/>
    <property type="match status" value="1"/>
</dbReference>
<gene>
    <name evidence="2" type="ORF">HAZT_HAZT011538</name>
</gene>
<dbReference type="PANTHER" id="PTHR22902:SF53">
    <property type="entry name" value="INOSITOL PHOSPHATASE INTERACTING PROTEIN, ISOFORM A"/>
    <property type="match status" value="1"/>
</dbReference>
<dbReference type="PANTHER" id="PTHR22902">
    <property type="entry name" value="SESQUIPEDALIAN"/>
    <property type="match status" value="1"/>
</dbReference>
<dbReference type="Gene3D" id="2.30.29.30">
    <property type="entry name" value="Pleckstrin-homology domain (PH domain)/Phosphotyrosine-binding domain (PTB)"/>
    <property type="match status" value="1"/>
</dbReference>
<dbReference type="GO" id="GO:0055037">
    <property type="term" value="C:recycling endosome"/>
    <property type="evidence" value="ECO:0007669"/>
    <property type="project" value="TreeGrafter"/>
</dbReference>
<name>A0A6A0HD02_HYAAZ</name>
<comment type="caution">
    <text evidence="2">The sequence shown here is derived from an EMBL/GenBank/DDBJ whole genome shotgun (WGS) entry which is preliminary data.</text>
</comment>
<dbReference type="GO" id="GO:0005829">
    <property type="term" value="C:cytosol"/>
    <property type="evidence" value="ECO:0007669"/>
    <property type="project" value="GOC"/>
</dbReference>
<dbReference type="InterPro" id="IPR045188">
    <property type="entry name" value="Boi1/Boi2-like"/>
</dbReference>
<accession>A0A6A0HD02</accession>
<organism evidence="2">
    <name type="scientific">Hyalella azteca</name>
    <name type="common">Amphipod</name>
    <dbReference type="NCBI Taxonomy" id="294128"/>
    <lineage>
        <taxon>Eukaryota</taxon>
        <taxon>Metazoa</taxon>
        <taxon>Ecdysozoa</taxon>
        <taxon>Arthropoda</taxon>
        <taxon>Crustacea</taxon>
        <taxon>Multicrustacea</taxon>
        <taxon>Malacostraca</taxon>
        <taxon>Eumalacostraca</taxon>
        <taxon>Peracarida</taxon>
        <taxon>Amphipoda</taxon>
        <taxon>Senticaudata</taxon>
        <taxon>Talitrida</taxon>
        <taxon>Talitroidea</taxon>
        <taxon>Hyalellidae</taxon>
        <taxon>Hyalella</taxon>
    </lineage>
</organism>
<evidence type="ECO:0000313" key="2">
    <source>
        <dbReference type="EMBL" id="KAA0203670.1"/>
    </source>
</evidence>
<sequence length="262" mass="30006">MKINEKNLIAFSIAPTTVHRDGVLLKQGENNRTFLKRWFVLKGNLLFYFEKRGDKEPIGVIIIEGCTIELAEHEEQVFCFRIVFPAREYVLAADSQESLEKWMKSLARASYTYLKLMVAELESQLKELDCAWSSIEESKDGVSGHSDAVVSNARHRLNPFNTAEENMAIVMAMRQVMAMVRQPEENEAIVMAMVRQPEENEAIVMAMVRQPEENEAIVMAMVRHPKENEAFCIDMVRQSAVVAELPCFFMFYYLSCAESIMS</sequence>
<reference evidence="2" key="3">
    <citation type="submission" date="2019-06" db="EMBL/GenBank/DDBJ databases">
        <authorList>
            <person name="Poynton C."/>
            <person name="Hasenbein S."/>
            <person name="Benoit J.B."/>
            <person name="Sepulveda M.S."/>
            <person name="Poelchau M.F."/>
            <person name="Murali S.C."/>
            <person name="Chen S."/>
            <person name="Glastad K.M."/>
            <person name="Werren J.H."/>
            <person name="Vineis J.H."/>
            <person name="Bowen J.L."/>
            <person name="Friedrich M."/>
            <person name="Jones J."/>
            <person name="Robertson H.M."/>
            <person name="Feyereisen R."/>
            <person name="Mechler-Hickson A."/>
            <person name="Mathers N."/>
            <person name="Lee C.E."/>
            <person name="Colbourne J.K."/>
            <person name="Biales A."/>
            <person name="Johnston J.S."/>
            <person name="Wellborn G.A."/>
            <person name="Rosendale A.J."/>
            <person name="Cridge A.G."/>
            <person name="Munoz-Torres M.C."/>
            <person name="Bain P.A."/>
            <person name="Manny A.R."/>
            <person name="Major K.M."/>
            <person name="Lambert F.N."/>
            <person name="Vulpe C.D."/>
            <person name="Tuck P."/>
            <person name="Blalock B.J."/>
            <person name="Lin Y.-Y."/>
            <person name="Smith M.E."/>
            <person name="Ochoa-Acuna H."/>
            <person name="Chen M.-J.M."/>
            <person name="Childers C.P."/>
            <person name="Qu J."/>
            <person name="Dugan S."/>
            <person name="Lee S.L."/>
            <person name="Chao H."/>
            <person name="Dinh H."/>
            <person name="Han Y."/>
            <person name="Doddapaneni H."/>
            <person name="Worley K.C."/>
            <person name="Muzny D.M."/>
            <person name="Gibbs R.A."/>
            <person name="Richards S."/>
        </authorList>
    </citation>
    <scope>NUCLEOTIDE SEQUENCE</scope>
    <source>
        <strain evidence="2">HAZT.00-mixed</strain>
        <tissue evidence="2">Whole organism</tissue>
    </source>
</reference>
<protein>
    <recommendedName>
        <fullName evidence="1">PH domain-containing protein</fullName>
    </recommendedName>
</protein>
<dbReference type="GO" id="GO:0042147">
    <property type="term" value="P:retrograde transport, endosome to Golgi"/>
    <property type="evidence" value="ECO:0007669"/>
    <property type="project" value="TreeGrafter"/>
</dbReference>
<dbReference type="FunFam" id="2.30.29.30:FF:000286">
    <property type="entry name" value="PH-protein kinase domain containing protein"/>
    <property type="match status" value="1"/>
</dbReference>
<feature type="domain" description="PH" evidence="1">
    <location>
        <begin position="17"/>
        <end position="111"/>
    </location>
</feature>
<dbReference type="SMART" id="SM00233">
    <property type="entry name" value="PH"/>
    <property type="match status" value="1"/>
</dbReference>
<proteinExistence type="predicted"/>
<dbReference type="GO" id="GO:0007032">
    <property type="term" value="P:endosome organization"/>
    <property type="evidence" value="ECO:0007669"/>
    <property type="project" value="TreeGrafter"/>
</dbReference>
<dbReference type="InterPro" id="IPR001849">
    <property type="entry name" value="PH_domain"/>
</dbReference>
<dbReference type="CDD" id="cd13288">
    <property type="entry name" value="PH_Ses"/>
    <property type="match status" value="1"/>
</dbReference>
<dbReference type="InterPro" id="IPR011993">
    <property type="entry name" value="PH-like_dom_sf"/>
</dbReference>